<protein>
    <submittedName>
        <fullName evidence="2">Uncharacterized protein</fullName>
    </submittedName>
</protein>
<dbReference type="AlphaFoldDB" id="A0A642V496"/>
<evidence type="ECO:0000313" key="3">
    <source>
        <dbReference type="Proteomes" id="UP000449547"/>
    </source>
</evidence>
<dbReference type="GeneID" id="54779188"/>
<dbReference type="VEuPathDB" id="FungiDB:DIURU_000535"/>
<dbReference type="Proteomes" id="UP000449547">
    <property type="component" value="Unassembled WGS sequence"/>
</dbReference>
<feature type="region of interest" description="Disordered" evidence="1">
    <location>
        <begin position="1"/>
        <end position="62"/>
    </location>
</feature>
<dbReference type="RefSeq" id="XP_034014665.1">
    <property type="nucleotide sequence ID" value="XM_034158322.1"/>
</dbReference>
<feature type="compositionally biased region" description="Polar residues" evidence="1">
    <location>
        <begin position="34"/>
        <end position="45"/>
    </location>
</feature>
<keyword evidence="3" id="KW-1185">Reference proteome</keyword>
<proteinExistence type="predicted"/>
<feature type="compositionally biased region" description="Polar residues" evidence="1">
    <location>
        <begin position="1"/>
        <end position="13"/>
    </location>
</feature>
<sequence length="520" mass="59546">MNRSFGFNRSANGNRRGAASHVPPAGNGSGALSPGQTATVNTESVDGNPINRRRRRASQEHIDARYGRPRLSVDDLLDVIDSNLPTDNYLTYNPSTIKELLAYYDDGERLIQSIDRIYRSARRSHPNVEEPGLVHLISTRIVLRYGLMQSSTFKARSLLMTCKTIEQVKQWVYTNDLYNMKAFMFKRYALAHPRDVELTPSPDMYWTNSANTFIDVIYSRVVAIYDSTSCLKIHNALISYLKTANPNWAESYPLEDQLPTLKVYYDEPRTVPTQFPGRPESEHETTDPNIEGIASIHLGPNIKGIVSEQLEGIDFSVFETLSSDYLQDPGNIKKLVKRFDTGIKVMSSLLRIFDTVVAGQPKFNSTQSEGVARAFEEKSGLTHHPTSNSAEMLYSCTKRSQYMKWCFMFLITPWAIWAKIYVYFNPGLMDAGDRTLTKLWFDHNNVPFLLDYDDFFMGIAKCETWPTCSTSAANVIWKLMSNVERWWEPRMSSKSLKLLDNIITRIDRIDNLELYDYEQR</sequence>
<comment type="caution">
    <text evidence="2">The sequence shown here is derived from an EMBL/GenBank/DDBJ whole genome shotgun (WGS) entry which is preliminary data.</text>
</comment>
<gene>
    <name evidence="2" type="ORF">DIURU_000535</name>
</gene>
<evidence type="ECO:0000313" key="2">
    <source>
        <dbReference type="EMBL" id="KAA8907478.1"/>
    </source>
</evidence>
<dbReference type="EMBL" id="SWFT01000023">
    <property type="protein sequence ID" value="KAA8907478.1"/>
    <property type="molecule type" value="Genomic_DNA"/>
</dbReference>
<accession>A0A642V496</accession>
<reference evidence="2 3" key="1">
    <citation type="submission" date="2019-07" db="EMBL/GenBank/DDBJ databases">
        <title>Genome assembly of two rare yeast pathogens: Diutina rugosa and Trichomonascus ciferrii.</title>
        <authorList>
            <person name="Mixao V."/>
            <person name="Saus E."/>
            <person name="Hansen A."/>
            <person name="Lass-Flor C."/>
            <person name="Gabaldon T."/>
        </authorList>
    </citation>
    <scope>NUCLEOTIDE SEQUENCE [LARGE SCALE GENOMIC DNA]</scope>
    <source>
        <strain evidence="2 3">CBS 613</strain>
    </source>
</reference>
<organism evidence="2 3">
    <name type="scientific">Diutina rugosa</name>
    <name type="common">Yeast</name>
    <name type="synonym">Candida rugosa</name>
    <dbReference type="NCBI Taxonomy" id="5481"/>
    <lineage>
        <taxon>Eukaryota</taxon>
        <taxon>Fungi</taxon>
        <taxon>Dikarya</taxon>
        <taxon>Ascomycota</taxon>
        <taxon>Saccharomycotina</taxon>
        <taxon>Pichiomycetes</taxon>
        <taxon>Debaryomycetaceae</taxon>
        <taxon>Diutina</taxon>
    </lineage>
</organism>
<evidence type="ECO:0000256" key="1">
    <source>
        <dbReference type="SAM" id="MobiDB-lite"/>
    </source>
</evidence>
<name>A0A642V496_DIURU</name>